<dbReference type="PANTHER" id="PTHR12867:SF6">
    <property type="entry name" value="N-ACETYLGLUCOSAMINYLDIPHOSPHODOLICHOL N-ACETYLGLUCOSAMINYLTRANSFERASE"/>
    <property type="match status" value="1"/>
</dbReference>
<organism evidence="7 8">
    <name type="scientific">Crocodylus porosus</name>
    <name type="common">Saltwater crocodile</name>
    <name type="synonym">Estuarine crocodile</name>
    <dbReference type="NCBI Taxonomy" id="8502"/>
    <lineage>
        <taxon>Eukaryota</taxon>
        <taxon>Metazoa</taxon>
        <taxon>Chordata</taxon>
        <taxon>Craniata</taxon>
        <taxon>Vertebrata</taxon>
        <taxon>Euteleostomi</taxon>
        <taxon>Archelosauria</taxon>
        <taxon>Archosauria</taxon>
        <taxon>Crocodylia</taxon>
        <taxon>Longirostres</taxon>
        <taxon>Crocodylidae</taxon>
        <taxon>Crocodylus</taxon>
    </lineage>
</organism>
<evidence type="ECO:0000256" key="5">
    <source>
        <dbReference type="ARBA" id="ARBA00022679"/>
    </source>
</evidence>
<evidence type="ECO:0000256" key="4">
    <source>
        <dbReference type="ARBA" id="ARBA00022676"/>
    </source>
</evidence>
<evidence type="ECO:0000313" key="8">
    <source>
        <dbReference type="Proteomes" id="UP000594220"/>
    </source>
</evidence>
<dbReference type="EC" id="2.4.1.141" evidence="2"/>
<dbReference type="GO" id="GO:0004577">
    <property type="term" value="F:N-acetylglucosaminyldiphosphodolichol N-acetylglucosaminyltransferase activity"/>
    <property type="evidence" value="ECO:0007669"/>
    <property type="project" value="UniProtKB-EC"/>
</dbReference>
<dbReference type="Gene3D" id="3.40.50.2000">
    <property type="entry name" value="Glycogen Phosphorylase B"/>
    <property type="match status" value="1"/>
</dbReference>
<evidence type="ECO:0000256" key="3">
    <source>
        <dbReference type="ARBA" id="ARBA00017468"/>
    </source>
</evidence>
<dbReference type="AlphaFoldDB" id="A0A7M4G3H2"/>
<evidence type="ECO:0000256" key="2">
    <source>
        <dbReference type="ARBA" id="ARBA00012614"/>
    </source>
</evidence>
<protein>
    <recommendedName>
        <fullName evidence="3">UDP-N-acetylglucosamine transferase subunit ALG13</fullName>
        <ecNumber evidence="2">2.4.1.141</ecNumber>
    </recommendedName>
</protein>
<reference evidence="7" key="2">
    <citation type="submission" date="2025-09" db="UniProtKB">
        <authorList>
            <consortium name="Ensembl"/>
        </authorList>
    </citation>
    <scope>IDENTIFICATION</scope>
</reference>
<feature type="compositionally biased region" description="Gly residues" evidence="6">
    <location>
        <begin position="70"/>
        <end position="80"/>
    </location>
</feature>
<dbReference type="PANTHER" id="PTHR12867">
    <property type="entry name" value="GLYCOSYL TRANSFERASE-RELATED"/>
    <property type="match status" value="1"/>
</dbReference>
<sequence>MRSAFVTVGTTCFDELIAAVSAAPCLQVLRGLGYGRLVLQIGRGTWAPRPVRAPDFTLEPRGRGQLLGDAGRGQAAGGGDQRNPDGQSSAGTGQAALPRRAPRLLHLQHAGRDAAVGGFVPDRIAWQATSSLWAAFCLPLL</sequence>
<name>A0A7M4G3H2_CROPO</name>
<evidence type="ECO:0000256" key="1">
    <source>
        <dbReference type="ARBA" id="ARBA00006962"/>
    </source>
</evidence>
<evidence type="ECO:0000256" key="6">
    <source>
        <dbReference type="SAM" id="MobiDB-lite"/>
    </source>
</evidence>
<reference evidence="7" key="1">
    <citation type="submission" date="2025-08" db="UniProtKB">
        <authorList>
            <consortium name="Ensembl"/>
        </authorList>
    </citation>
    <scope>IDENTIFICATION</scope>
</reference>
<keyword evidence="4" id="KW-0328">Glycosyltransferase</keyword>
<keyword evidence="8" id="KW-1185">Reference proteome</keyword>
<keyword evidence="5" id="KW-0808">Transferase</keyword>
<dbReference type="Ensembl" id="ENSCPRT00005031589.1">
    <property type="protein sequence ID" value="ENSCPRP00005027040.1"/>
    <property type="gene ID" value="ENSCPRG00005018733.1"/>
</dbReference>
<proteinExistence type="inferred from homology"/>
<accession>A0A7M4G3H2</accession>
<feature type="region of interest" description="Disordered" evidence="6">
    <location>
        <begin position="50"/>
        <end position="95"/>
    </location>
</feature>
<evidence type="ECO:0000313" key="7">
    <source>
        <dbReference type="Ensembl" id="ENSCPRP00005027040.1"/>
    </source>
</evidence>
<comment type="similarity">
    <text evidence="1">Belongs to the glycosyltransferase 28 family.</text>
</comment>
<dbReference type="InterPro" id="IPR039042">
    <property type="entry name" value="Alg13-like"/>
</dbReference>
<dbReference type="GO" id="GO:0006488">
    <property type="term" value="P:dolichol-linked oligosaccharide biosynthetic process"/>
    <property type="evidence" value="ECO:0007669"/>
    <property type="project" value="InterPro"/>
</dbReference>
<dbReference type="GeneTree" id="ENSGT00990000210526"/>
<dbReference type="Proteomes" id="UP000594220">
    <property type="component" value="Unplaced"/>
</dbReference>